<evidence type="ECO:0000256" key="2">
    <source>
        <dbReference type="ARBA" id="ARBA00022748"/>
    </source>
</evidence>
<feature type="domain" description="Thioredoxin" evidence="6">
    <location>
        <begin position="236"/>
        <end position="379"/>
    </location>
</feature>
<keyword evidence="2" id="KW-0201">Cytochrome c-type biogenesis</keyword>
<evidence type="ECO:0000256" key="3">
    <source>
        <dbReference type="ARBA" id="ARBA00023157"/>
    </source>
</evidence>
<reference evidence="7 8" key="1">
    <citation type="submission" date="2019-09" db="EMBL/GenBank/DDBJ databases">
        <title>Chitinophaga ginsengihumi sp. nov., isolated from soil of ginseng rhizosphere.</title>
        <authorList>
            <person name="Lee J."/>
        </authorList>
    </citation>
    <scope>NUCLEOTIDE SEQUENCE [LARGE SCALE GENOMIC DNA]</scope>
    <source>
        <strain evidence="7 8">BN140078</strain>
    </source>
</reference>
<dbReference type="InterPro" id="IPR013766">
    <property type="entry name" value="Thioredoxin_domain"/>
</dbReference>
<evidence type="ECO:0000256" key="1">
    <source>
        <dbReference type="ARBA" id="ARBA00004196"/>
    </source>
</evidence>
<dbReference type="PROSITE" id="PS00194">
    <property type="entry name" value="THIOREDOXIN_1"/>
    <property type="match status" value="1"/>
</dbReference>
<accession>A0A5B2VNM5</accession>
<dbReference type="InterPro" id="IPR000866">
    <property type="entry name" value="AhpC/TSA"/>
</dbReference>
<dbReference type="InterPro" id="IPR036249">
    <property type="entry name" value="Thioredoxin-like_sf"/>
</dbReference>
<keyword evidence="5" id="KW-0732">Signal</keyword>
<dbReference type="CDD" id="cd02966">
    <property type="entry name" value="TlpA_like_family"/>
    <property type="match status" value="1"/>
</dbReference>
<reference evidence="7 8" key="2">
    <citation type="submission" date="2019-09" db="EMBL/GenBank/DDBJ databases">
        <authorList>
            <person name="Jin C."/>
        </authorList>
    </citation>
    <scope>NUCLEOTIDE SEQUENCE [LARGE SCALE GENOMIC DNA]</scope>
    <source>
        <strain evidence="7 8">BN140078</strain>
    </source>
</reference>
<dbReference type="GO" id="GO:0016209">
    <property type="term" value="F:antioxidant activity"/>
    <property type="evidence" value="ECO:0007669"/>
    <property type="project" value="InterPro"/>
</dbReference>
<evidence type="ECO:0000259" key="6">
    <source>
        <dbReference type="PROSITE" id="PS51352"/>
    </source>
</evidence>
<dbReference type="GO" id="GO:0017004">
    <property type="term" value="P:cytochrome complex assembly"/>
    <property type="evidence" value="ECO:0007669"/>
    <property type="project" value="UniProtKB-KW"/>
</dbReference>
<dbReference type="RefSeq" id="WP_149841562.1">
    <property type="nucleotide sequence ID" value="NZ_VUOC01000004.1"/>
</dbReference>
<evidence type="ECO:0000313" key="7">
    <source>
        <dbReference type="EMBL" id="KAA2240384.1"/>
    </source>
</evidence>
<keyword evidence="3" id="KW-1015">Disulfide bond</keyword>
<protein>
    <submittedName>
        <fullName evidence="7">AhpC/TSA family protein</fullName>
    </submittedName>
</protein>
<organism evidence="7 8">
    <name type="scientific">Chitinophaga agrisoli</name>
    <dbReference type="NCBI Taxonomy" id="2607653"/>
    <lineage>
        <taxon>Bacteria</taxon>
        <taxon>Pseudomonadati</taxon>
        <taxon>Bacteroidota</taxon>
        <taxon>Chitinophagia</taxon>
        <taxon>Chitinophagales</taxon>
        <taxon>Chitinophagaceae</taxon>
        <taxon>Chitinophaga</taxon>
    </lineage>
</organism>
<dbReference type="InterPro" id="IPR050553">
    <property type="entry name" value="Thioredoxin_ResA/DsbE_sf"/>
</dbReference>
<dbReference type="PROSITE" id="PS51352">
    <property type="entry name" value="THIOREDOXIN_2"/>
    <property type="match status" value="1"/>
</dbReference>
<dbReference type="SUPFAM" id="SSF52833">
    <property type="entry name" value="Thioredoxin-like"/>
    <property type="match status" value="1"/>
</dbReference>
<comment type="subcellular location">
    <subcellularLocation>
        <location evidence="1">Cell envelope</location>
    </subcellularLocation>
</comment>
<gene>
    <name evidence="7" type="ORF">F0L74_29970</name>
</gene>
<dbReference type="Proteomes" id="UP000324611">
    <property type="component" value="Unassembled WGS sequence"/>
</dbReference>
<feature type="signal peptide" evidence="5">
    <location>
        <begin position="1"/>
        <end position="18"/>
    </location>
</feature>
<dbReference type="InterPro" id="IPR017937">
    <property type="entry name" value="Thioredoxin_CS"/>
</dbReference>
<feature type="chain" id="PRO_5022976631" evidence="5">
    <location>
        <begin position="19"/>
        <end position="379"/>
    </location>
</feature>
<dbReference type="Pfam" id="PF00578">
    <property type="entry name" value="AhpC-TSA"/>
    <property type="match status" value="1"/>
</dbReference>
<dbReference type="Pfam" id="PF14289">
    <property type="entry name" value="DUF4369"/>
    <property type="match status" value="1"/>
</dbReference>
<dbReference type="PANTHER" id="PTHR42852:SF6">
    <property type="entry name" value="THIOL:DISULFIDE INTERCHANGE PROTEIN DSBE"/>
    <property type="match status" value="1"/>
</dbReference>
<dbReference type="EMBL" id="VUOC01000004">
    <property type="protein sequence ID" value="KAA2240384.1"/>
    <property type="molecule type" value="Genomic_DNA"/>
</dbReference>
<sequence length="379" mass="41968">MKKWILSACIVFPALAHAQSGEFVLNGKLGNLNAPAKAYLDRREGSTIILDSVLLKDGAFSFKGKVDGPLMVMLMVDHEGKGTSNPEMDKRIMYLEKGKITLTAKETLNDGEITGSPINAENERYKKFLTPFDEQMNSINKEFGASTDAQRNDTAFMNGLSRRFHSAMGDKRELMKKFVAANPNSFMSVMALKELAVHLNMDLTVLEPMYKSLTPAIQNSEAGKEFAASMEKERNLAIGANAPDFTQNDVNDKPVKLSSFRGKYVLLDFWASWCAPCRAENPVVVKAFNQYKAKNFAILSVSLDQPGKKDLWLAAIKKDGLDLEGWTHVSDLKYWSNAAAVQYGIRGVPTNFLIDPSGKIVARNLRGEQLETTLAGLIK</sequence>
<evidence type="ECO:0000256" key="5">
    <source>
        <dbReference type="SAM" id="SignalP"/>
    </source>
</evidence>
<keyword evidence="4" id="KW-0676">Redox-active center</keyword>
<name>A0A5B2VNM5_9BACT</name>
<keyword evidence="8" id="KW-1185">Reference proteome</keyword>
<dbReference type="InterPro" id="IPR025380">
    <property type="entry name" value="DUF4369"/>
</dbReference>
<comment type="caution">
    <text evidence="7">The sequence shown here is derived from an EMBL/GenBank/DDBJ whole genome shotgun (WGS) entry which is preliminary data.</text>
</comment>
<dbReference type="Gene3D" id="3.40.30.10">
    <property type="entry name" value="Glutaredoxin"/>
    <property type="match status" value="1"/>
</dbReference>
<dbReference type="AlphaFoldDB" id="A0A5B2VNM5"/>
<evidence type="ECO:0000256" key="4">
    <source>
        <dbReference type="ARBA" id="ARBA00023284"/>
    </source>
</evidence>
<proteinExistence type="predicted"/>
<dbReference type="GO" id="GO:0030313">
    <property type="term" value="C:cell envelope"/>
    <property type="evidence" value="ECO:0007669"/>
    <property type="project" value="UniProtKB-SubCell"/>
</dbReference>
<dbReference type="GO" id="GO:0016491">
    <property type="term" value="F:oxidoreductase activity"/>
    <property type="evidence" value="ECO:0007669"/>
    <property type="project" value="InterPro"/>
</dbReference>
<dbReference type="PANTHER" id="PTHR42852">
    <property type="entry name" value="THIOL:DISULFIDE INTERCHANGE PROTEIN DSBE"/>
    <property type="match status" value="1"/>
</dbReference>
<evidence type="ECO:0000313" key="8">
    <source>
        <dbReference type="Proteomes" id="UP000324611"/>
    </source>
</evidence>